<dbReference type="Pfam" id="PF05437">
    <property type="entry name" value="AzlD"/>
    <property type="match status" value="1"/>
</dbReference>
<evidence type="ECO:0000313" key="3">
    <source>
        <dbReference type="Proteomes" id="UP001165679"/>
    </source>
</evidence>
<keyword evidence="1" id="KW-0472">Membrane</keyword>
<protein>
    <submittedName>
        <fullName evidence="2">AzlD domain-containing protein</fullName>
    </submittedName>
</protein>
<name>A0AA42CCH6_9PROT</name>
<dbReference type="InterPro" id="IPR008407">
    <property type="entry name" value="Brnchd-chn_aa_trnsp_AzlD"/>
</dbReference>
<dbReference type="Proteomes" id="UP001165679">
    <property type="component" value="Unassembled WGS sequence"/>
</dbReference>
<dbReference type="PROSITE" id="PS51257">
    <property type="entry name" value="PROKAR_LIPOPROTEIN"/>
    <property type="match status" value="1"/>
</dbReference>
<reference evidence="2" key="1">
    <citation type="submission" date="2022-09" db="EMBL/GenBank/DDBJ databases">
        <title>Rhodovastum sp. nov. RN2-1 isolated from soil in Seongnam, South Korea.</title>
        <authorList>
            <person name="Le N.T."/>
        </authorList>
    </citation>
    <scope>NUCLEOTIDE SEQUENCE</scope>
    <source>
        <strain evidence="2">RN2-1</strain>
    </source>
</reference>
<feature type="transmembrane region" description="Helical" evidence="1">
    <location>
        <begin position="41"/>
        <end position="61"/>
    </location>
</feature>
<dbReference type="EMBL" id="JAPDNT010000001">
    <property type="protein sequence ID" value="MCW3473373.1"/>
    <property type="molecule type" value="Genomic_DNA"/>
</dbReference>
<dbReference type="RefSeq" id="WP_264711942.1">
    <property type="nucleotide sequence ID" value="NZ_JAPDNT010000001.1"/>
</dbReference>
<sequence length="100" mass="10322">MRLDPWTLAAIIGMALATYACRGGGYWLFRQIKPTPLLRAVMAHIPGTLFVSFVVPALVAGGTQPVVGAAATLVTMVATRSLSLAILAGTAAAWGVWGLG</sequence>
<feature type="transmembrane region" description="Helical" evidence="1">
    <location>
        <begin position="81"/>
        <end position="99"/>
    </location>
</feature>
<feature type="transmembrane region" description="Helical" evidence="1">
    <location>
        <begin position="6"/>
        <end position="29"/>
    </location>
</feature>
<reference evidence="2" key="2">
    <citation type="submission" date="2022-10" db="EMBL/GenBank/DDBJ databases">
        <authorList>
            <person name="Trinh H.N."/>
        </authorList>
    </citation>
    <scope>NUCLEOTIDE SEQUENCE</scope>
    <source>
        <strain evidence="2">RN2-1</strain>
    </source>
</reference>
<keyword evidence="3" id="KW-1185">Reference proteome</keyword>
<dbReference type="AlphaFoldDB" id="A0AA42CCH6"/>
<keyword evidence="1" id="KW-0812">Transmembrane</keyword>
<gene>
    <name evidence="2" type="ORF">OL599_02180</name>
</gene>
<keyword evidence="1" id="KW-1133">Transmembrane helix</keyword>
<comment type="caution">
    <text evidence="2">The sequence shown here is derived from an EMBL/GenBank/DDBJ whole genome shotgun (WGS) entry which is preliminary data.</text>
</comment>
<evidence type="ECO:0000313" key="2">
    <source>
        <dbReference type="EMBL" id="MCW3473373.1"/>
    </source>
</evidence>
<evidence type="ECO:0000256" key="1">
    <source>
        <dbReference type="SAM" id="Phobius"/>
    </source>
</evidence>
<proteinExistence type="predicted"/>
<accession>A0AA42CCH6</accession>
<organism evidence="2 3">
    <name type="scientific">Limobrevibacterium gyesilva</name>
    <dbReference type="NCBI Taxonomy" id="2991712"/>
    <lineage>
        <taxon>Bacteria</taxon>
        <taxon>Pseudomonadati</taxon>
        <taxon>Pseudomonadota</taxon>
        <taxon>Alphaproteobacteria</taxon>
        <taxon>Acetobacterales</taxon>
        <taxon>Acetobacteraceae</taxon>
        <taxon>Limobrevibacterium</taxon>
    </lineage>
</organism>